<evidence type="ECO:0000313" key="8">
    <source>
        <dbReference type="EMBL" id="UXY19882.1"/>
    </source>
</evidence>
<evidence type="ECO:0000256" key="6">
    <source>
        <dbReference type="PROSITE-ProRule" id="PRU01373"/>
    </source>
</evidence>
<dbReference type="EMBL" id="CP106793">
    <property type="protein sequence ID" value="UXY19882.1"/>
    <property type="molecule type" value="Genomic_DNA"/>
</dbReference>
<comment type="pathway">
    <text evidence="1 6">Cell wall biogenesis; peptidoglycan biosynthesis.</text>
</comment>
<evidence type="ECO:0000256" key="1">
    <source>
        <dbReference type="ARBA" id="ARBA00004752"/>
    </source>
</evidence>
<dbReference type="Proteomes" id="UP001061298">
    <property type="component" value="Chromosome"/>
</dbReference>
<dbReference type="SUPFAM" id="SSF141523">
    <property type="entry name" value="L,D-transpeptidase catalytic domain-like"/>
    <property type="match status" value="1"/>
</dbReference>
<accession>A0ABY6DZW2</accession>
<sequence length="182" mass="20610">MEKYLGLREDGEQSAEDCAAIQEMQQKYEIDPADGYAGLVSYRAASVTWAATHKKSLTGCPKAAKVAVCVDQNRQLLWVRKNKKIVFGPVPARTGRPGYLTRNGRHKIYRRVEDFYSTQFPGPMPFSQFFDRGEALHASYRPIFEDPGSHGCVNLRYDDAKALWSLLRIGDSVYLWGTRKGE</sequence>
<name>A0ABY6DZW2_9ACTN</name>
<reference evidence="8" key="1">
    <citation type="submission" date="2022-10" db="EMBL/GenBank/DDBJ databases">
        <authorList>
            <person name="Mo P."/>
        </authorList>
    </citation>
    <scope>NUCLEOTIDE SEQUENCE</scope>
    <source>
        <strain evidence="8">HUAS 13-4</strain>
    </source>
</reference>
<organism evidence="8 9">
    <name type="scientific">Streptomyces cynarae</name>
    <dbReference type="NCBI Taxonomy" id="2981134"/>
    <lineage>
        <taxon>Bacteria</taxon>
        <taxon>Bacillati</taxon>
        <taxon>Actinomycetota</taxon>
        <taxon>Actinomycetes</taxon>
        <taxon>Kitasatosporales</taxon>
        <taxon>Streptomycetaceae</taxon>
        <taxon>Streptomyces</taxon>
    </lineage>
</organism>
<dbReference type="Pfam" id="PF03734">
    <property type="entry name" value="YkuD"/>
    <property type="match status" value="1"/>
</dbReference>
<evidence type="ECO:0000256" key="2">
    <source>
        <dbReference type="ARBA" id="ARBA00022679"/>
    </source>
</evidence>
<keyword evidence="5 6" id="KW-0961">Cell wall biogenesis/degradation</keyword>
<dbReference type="PROSITE" id="PS52029">
    <property type="entry name" value="LD_TPASE"/>
    <property type="match status" value="1"/>
</dbReference>
<evidence type="ECO:0000259" key="7">
    <source>
        <dbReference type="PROSITE" id="PS52029"/>
    </source>
</evidence>
<gene>
    <name evidence="8" type="ORF">N8I84_14960</name>
</gene>
<evidence type="ECO:0000256" key="3">
    <source>
        <dbReference type="ARBA" id="ARBA00022960"/>
    </source>
</evidence>
<keyword evidence="3 6" id="KW-0133">Cell shape</keyword>
<dbReference type="RefSeq" id="WP_263230000.1">
    <property type="nucleotide sequence ID" value="NZ_CP106793.1"/>
</dbReference>
<feature type="domain" description="L,D-TPase catalytic" evidence="7">
    <location>
        <begin position="66"/>
        <end position="176"/>
    </location>
</feature>
<keyword evidence="2" id="KW-0808">Transferase</keyword>
<dbReference type="InterPro" id="IPR038063">
    <property type="entry name" value="Transpep_catalytic_dom"/>
</dbReference>
<feature type="active site" description="Proton donor/acceptor" evidence="6">
    <location>
        <position position="137"/>
    </location>
</feature>
<proteinExistence type="predicted"/>
<dbReference type="Gene3D" id="2.40.440.10">
    <property type="entry name" value="L,D-transpeptidase catalytic domain-like"/>
    <property type="match status" value="1"/>
</dbReference>
<dbReference type="PANTHER" id="PTHR30582:SF33">
    <property type="entry name" value="EXPORTED PROTEIN"/>
    <property type="match status" value="1"/>
</dbReference>
<dbReference type="InterPro" id="IPR005490">
    <property type="entry name" value="LD_TPept_cat_dom"/>
</dbReference>
<protein>
    <submittedName>
        <fullName evidence="8">L,D-transpeptidase</fullName>
    </submittedName>
</protein>
<evidence type="ECO:0000256" key="5">
    <source>
        <dbReference type="ARBA" id="ARBA00023316"/>
    </source>
</evidence>
<dbReference type="PANTHER" id="PTHR30582">
    <property type="entry name" value="L,D-TRANSPEPTIDASE"/>
    <property type="match status" value="1"/>
</dbReference>
<keyword evidence="4 6" id="KW-0573">Peptidoglycan synthesis</keyword>
<dbReference type="InterPro" id="IPR050979">
    <property type="entry name" value="LD-transpeptidase"/>
</dbReference>
<dbReference type="CDD" id="cd16913">
    <property type="entry name" value="YkuD_like"/>
    <property type="match status" value="1"/>
</dbReference>
<evidence type="ECO:0000256" key="4">
    <source>
        <dbReference type="ARBA" id="ARBA00022984"/>
    </source>
</evidence>
<evidence type="ECO:0000313" key="9">
    <source>
        <dbReference type="Proteomes" id="UP001061298"/>
    </source>
</evidence>
<feature type="active site" description="Nucleophile" evidence="6">
    <location>
        <position position="152"/>
    </location>
</feature>
<keyword evidence="9" id="KW-1185">Reference proteome</keyword>